<proteinExistence type="predicted"/>
<evidence type="ECO:0000313" key="3">
    <source>
        <dbReference type="Proteomes" id="UP001501352"/>
    </source>
</evidence>
<evidence type="ECO:0000259" key="1">
    <source>
        <dbReference type="Pfam" id="PF13472"/>
    </source>
</evidence>
<name>A0ABN1H442_9CAUL</name>
<sequence length="260" mass="27876">MVDSLSGQGGRPDDEAVAFARAYMAEGEMDPVIIAKIRDPERMAQREAQKLALKARDWPAFSHYRDANAARAGQRTDVVFIGDSITEMWRIAQPDLFEGVVVNRGISGQTSPQILLRFMPDVIALKPKVVHLMCGVNDIAGNTGPTTPGDYRNNILAMLDLATAHGIEVVLARLTPINGLPWSPGVVDPQARIVELNGWLASVAAERGLVEVDYGPALSDGQGGMDMAYTRDGLHPGAQGYAVMRPLAEAAIAKALAHVA</sequence>
<dbReference type="Gene3D" id="3.40.50.1110">
    <property type="entry name" value="SGNH hydrolase"/>
    <property type="match status" value="1"/>
</dbReference>
<organism evidence="2 3">
    <name type="scientific">Brevundimonas kwangchunensis</name>
    <dbReference type="NCBI Taxonomy" id="322163"/>
    <lineage>
        <taxon>Bacteria</taxon>
        <taxon>Pseudomonadati</taxon>
        <taxon>Pseudomonadota</taxon>
        <taxon>Alphaproteobacteria</taxon>
        <taxon>Caulobacterales</taxon>
        <taxon>Caulobacteraceae</taxon>
        <taxon>Brevundimonas</taxon>
    </lineage>
</organism>
<reference evidence="2 3" key="1">
    <citation type="journal article" date="2019" name="Int. J. Syst. Evol. Microbiol.">
        <title>The Global Catalogue of Microorganisms (GCM) 10K type strain sequencing project: providing services to taxonomists for standard genome sequencing and annotation.</title>
        <authorList>
            <consortium name="The Broad Institute Genomics Platform"/>
            <consortium name="The Broad Institute Genome Sequencing Center for Infectious Disease"/>
            <person name="Wu L."/>
            <person name="Ma J."/>
        </authorList>
    </citation>
    <scope>NUCLEOTIDE SEQUENCE [LARGE SCALE GENOMIC DNA]</scope>
    <source>
        <strain evidence="2 3">JCM 12928</strain>
    </source>
</reference>
<gene>
    <name evidence="2" type="ORF">GCM10009422_27300</name>
</gene>
<dbReference type="PANTHER" id="PTHR30383:SF5">
    <property type="entry name" value="SGNH HYDROLASE-TYPE ESTERASE DOMAIN-CONTAINING PROTEIN"/>
    <property type="match status" value="1"/>
</dbReference>
<dbReference type="InterPro" id="IPR013830">
    <property type="entry name" value="SGNH_hydro"/>
</dbReference>
<evidence type="ECO:0000313" key="2">
    <source>
        <dbReference type="EMBL" id="GAA0628528.1"/>
    </source>
</evidence>
<dbReference type="PANTHER" id="PTHR30383">
    <property type="entry name" value="THIOESTERASE 1/PROTEASE 1/LYSOPHOSPHOLIPASE L1"/>
    <property type="match status" value="1"/>
</dbReference>
<protein>
    <recommendedName>
        <fullName evidence="1">SGNH hydrolase-type esterase domain-containing protein</fullName>
    </recommendedName>
</protein>
<feature type="domain" description="SGNH hydrolase-type esterase" evidence="1">
    <location>
        <begin position="80"/>
        <end position="243"/>
    </location>
</feature>
<dbReference type="InterPro" id="IPR036514">
    <property type="entry name" value="SGNH_hydro_sf"/>
</dbReference>
<accession>A0ABN1H442</accession>
<keyword evidence="3" id="KW-1185">Reference proteome</keyword>
<dbReference type="InterPro" id="IPR051532">
    <property type="entry name" value="Ester_Hydrolysis_Enzymes"/>
</dbReference>
<dbReference type="SUPFAM" id="SSF52266">
    <property type="entry name" value="SGNH hydrolase"/>
    <property type="match status" value="1"/>
</dbReference>
<dbReference type="Proteomes" id="UP001501352">
    <property type="component" value="Unassembled WGS sequence"/>
</dbReference>
<dbReference type="EMBL" id="BAAAGA010000007">
    <property type="protein sequence ID" value="GAA0628528.1"/>
    <property type="molecule type" value="Genomic_DNA"/>
</dbReference>
<comment type="caution">
    <text evidence="2">The sequence shown here is derived from an EMBL/GenBank/DDBJ whole genome shotgun (WGS) entry which is preliminary data.</text>
</comment>
<dbReference type="Pfam" id="PF13472">
    <property type="entry name" value="Lipase_GDSL_2"/>
    <property type="match status" value="1"/>
</dbReference>